<dbReference type="Gene3D" id="3.40.50.2300">
    <property type="match status" value="1"/>
</dbReference>
<gene>
    <name evidence="4" type="ORF">FHS79_001550</name>
</gene>
<dbReference type="EMBL" id="JACIIV010000009">
    <property type="protein sequence ID" value="MBB6227384.1"/>
    <property type="molecule type" value="Genomic_DNA"/>
</dbReference>
<evidence type="ECO:0000313" key="5">
    <source>
        <dbReference type="Proteomes" id="UP000538147"/>
    </source>
</evidence>
<keyword evidence="1 2" id="KW-0597">Phosphoprotein</keyword>
<dbReference type="AlphaFoldDB" id="A0A841L419"/>
<dbReference type="PANTHER" id="PTHR44591:SF3">
    <property type="entry name" value="RESPONSE REGULATORY DOMAIN-CONTAINING PROTEIN"/>
    <property type="match status" value="1"/>
</dbReference>
<dbReference type="InterPro" id="IPR011006">
    <property type="entry name" value="CheY-like_superfamily"/>
</dbReference>
<organism evidence="4 5">
    <name type="scientific">Polymorphobacter multimanifer</name>
    <dbReference type="NCBI Taxonomy" id="1070431"/>
    <lineage>
        <taxon>Bacteria</taxon>
        <taxon>Pseudomonadati</taxon>
        <taxon>Pseudomonadota</taxon>
        <taxon>Alphaproteobacteria</taxon>
        <taxon>Sphingomonadales</taxon>
        <taxon>Sphingosinicellaceae</taxon>
        <taxon>Polymorphobacter</taxon>
    </lineage>
</organism>
<dbReference type="PROSITE" id="PS50110">
    <property type="entry name" value="RESPONSE_REGULATORY"/>
    <property type="match status" value="1"/>
</dbReference>
<evidence type="ECO:0000313" key="4">
    <source>
        <dbReference type="EMBL" id="MBB6227384.1"/>
    </source>
</evidence>
<dbReference type="GO" id="GO:0003677">
    <property type="term" value="F:DNA binding"/>
    <property type="evidence" value="ECO:0007669"/>
    <property type="project" value="UniProtKB-KW"/>
</dbReference>
<keyword evidence="4" id="KW-0238">DNA-binding</keyword>
<comment type="caution">
    <text evidence="4">The sequence shown here is derived from an EMBL/GenBank/DDBJ whole genome shotgun (WGS) entry which is preliminary data.</text>
</comment>
<dbReference type="InterPro" id="IPR001789">
    <property type="entry name" value="Sig_transdc_resp-reg_receiver"/>
</dbReference>
<dbReference type="RefSeq" id="WP_207792262.1">
    <property type="nucleotide sequence ID" value="NZ_BMOX01000093.1"/>
</dbReference>
<dbReference type="SMART" id="SM00448">
    <property type="entry name" value="REC"/>
    <property type="match status" value="1"/>
</dbReference>
<accession>A0A841L419</accession>
<proteinExistence type="predicted"/>
<evidence type="ECO:0000256" key="2">
    <source>
        <dbReference type="PROSITE-ProRule" id="PRU00169"/>
    </source>
</evidence>
<feature type="modified residue" description="4-aspartylphosphate" evidence="2">
    <location>
        <position position="89"/>
    </location>
</feature>
<sequence>MNAPMPLPSQHFNVPGIPGSPPRSGAQKGIAATTGISGRILIVEDEYFVALSTEASLGDAGYDVIGVESTGEAALARAISEKPDLILMDIRLAGKMDGIDAALALLPHGLRVVFASAHSDAVTRGRGNAAQPLGWLFKPFSGDELVLAVARALERRRPT</sequence>
<reference evidence="4 5" key="1">
    <citation type="submission" date="2020-08" db="EMBL/GenBank/DDBJ databases">
        <title>Genomic Encyclopedia of Type Strains, Phase IV (KMG-IV): sequencing the most valuable type-strain genomes for metagenomic binning, comparative biology and taxonomic classification.</title>
        <authorList>
            <person name="Goeker M."/>
        </authorList>
    </citation>
    <scope>NUCLEOTIDE SEQUENCE [LARGE SCALE GENOMIC DNA]</scope>
    <source>
        <strain evidence="4 5">DSM 102189</strain>
    </source>
</reference>
<evidence type="ECO:0000256" key="1">
    <source>
        <dbReference type="ARBA" id="ARBA00022553"/>
    </source>
</evidence>
<keyword evidence="5" id="KW-1185">Reference proteome</keyword>
<dbReference type="Proteomes" id="UP000538147">
    <property type="component" value="Unassembled WGS sequence"/>
</dbReference>
<dbReference type="PANTHER" id="PTHR44591">
    <property type="entry name" value="STRESS RESPONSE REGULATOR PROTEIN 1"/>
    <property type="match status" value="1"/>
</dbReference>
<dbReference type="Pfam" id="PF00072">
    <property type="entry name" value="Response_reg"/>
    <property type="match status" value="1"/>
</dbReference>
<dbReference type="GO" id="GO:0000160">
    <property type="term" value="P:phosphorelay signal transduction system"/>
    <property type="evidence" value="ECO:0007669"/>
    <property type="project" value="InterPro"/>
</dbReference>
<evidence type="ECO:0000259" key="3">
    <source>
        <dbReference type="PROSITE" id="PS50110"/>
    </source>
</evidence>
<feature type="domain" description="Response regulatory" evidence="3">
    <location>
        <begin position="39"/>
        <end position="153"/>
    </location>
</feature>
<dbReference type="SUPFAM" id="SSF52172">
    <property type="entry name" value="CheY-like"/>
    <property type="match status" value="1"/>
</dbReference>
<name>A0A841L419_9SPHN</name>
<protein>
    <submittedName>
        <fullName evidence="4">DNA-binding NarL/FixJ family response regulator</fullName>
    </submittedName>
</protein>
<dbReference type="InterPro" id="IPR050595">
    <property type="entry name" value="Bact_response_regulator"/>
</dbReference>